<proteinExistence type="predicted"/>
<name>A0A426XF02_ENSVE</name>
<comment type="caution">
    <text evidence="1">The sequence shown here is derived from an EMBL/GenBank/DDBJ whole genome shotgun (WGS) entry which is preliminary data.</text>
</comment>
<dbReference type="AlphaFoldDB" id="A0A426XF02"/>
<dbReference type="EMBL" id="AMZH03021613">
    <property type="protein sequence ID" value="RRT38042.1"/>
    <property type="molecule type" value="Genomic_DNA"/>
</dbReference>
<evidence type="ECO:0000313" key="2">
    <source>
        <dbReference type="Proteomes" id="UP000287651"/>
    </source>
</evidence>
<sequence length="72" mass="7908">MTMNLKEGSCCVVNRNEDLIAIDFDGDVSLAEKEAFVLSTTVKILTVVDFDGNGSLAEKEQTILLEQVRKSD</sequence>
<accession>A0A426XF02</accession>
<organism evidence="1 2">
    <name type="scientific">Ensete ventricosum</name>
    <name type="common">Abyssinian banana</name>
    <name type="synonym">Musa ensete</name>
    <dbReference type="NCBI Taxonomy" id="4639"/>
    <lineage>
        <taxon>Eukaryota</taxon>
        <taxon>Viridiplantae</taxon>
        <taxon>Streptophyta</taxon>
        <taxon>Embryophyta</taxon>
        <taxon>Tracheophyta</taxon>
        <taxon>Spermatophyta</taxon>
        <taxon>Magnoliopsida</taxon>
        <taxon>Liliopsida</taxon>
        <taxon>Zingiberales</taxon>
        <taxon>Musaceae</taxon>
        <taxon>Ensete</taxon>
    </lineage>
</organism>
<gene>
    <name evidence="1" type="ORF">B296_00033254</name>
</gene>
<protein>
    <submittedName>
        <fullName evidence="1">Uncharacterized protein</fullName>
    </submittedName>
</protein>
<dbReference type="Proteomes" id="UP000287651">
    <property type="component" value="Unassembled WGS sequence"/>
</dbReference>
<reference evidence="1 2" key="1">
    <citation type="journal article" date="2014" name="Agronomy (Basel)">
        <title>A Draft Genome Sequence for Ensete ventricosum, the Drought-Tolerant Tree Against Hunger.</title>
        <authorList>
            <person name="Harrison J."/>
            <person name="Moore K.A."/>
            <person name="Paszkiewicz K."/>
            <person name="Jones T."/>
            <person name="Grant M."/>
            <person name="Ambacheew D."/>
            <person name="Muzemil S."/>
            <person name="Studholme D.J."/>
        </authorList>
    </citation>
    <scope>NUCLEOTIDE SEQUENCE [LARGE SCALE GENOMIC DNA]</scope>
</reference>
<evidence type="ECO:0000313" key="1">
    <source>
        <dbReference type="EMBL" id="RRT38042.1"/>
    </source>
</evidence>